<name>A0A4Z0J708_9LACO</name>
<keyword evidence="3" id="KW-1185">Reference proteome</keyword>
<reference evidence="2 3" key="1">
    <citation type="submission" date="2018-10" db="EMBL/GenBank/DDBJ databases">
        <title>Lactobacillus sp. R7 and Lactobacillus sp. R19 isolated from fermented mustard green product of Taiwan.</title>
        <authorList>
            <person name="Lin S.-T."/>
        </authorList>
    </citation>
    <scope>NUCLEOTIDE SEQUENCE [LARGE SCALE GENOMIC DNA]</scope>
    <source>
        <strain evidence="2 3">BCRC 81129</strain>
    </source>
</reference>
<evidence type="ECO:0000313" key="3">
    <source>
        <dbReference type="Proteomes" id="UP000297348"/>
    </source>
</evidence>
<feature type="signal peptide" evidence="1">
    <location>
        <begin position="1"/>
        <end position="27"/>
    </location>
</feature>
<organism evidence="2 3">
    <name type="scientific">Levilactobacillus suantsaiihabitans</name>
    <dbReference type="NCBI Taxonomy" id="2487722"/>
    <lineage>
        <taxon>Bacteria</taxon>
        <taxon>Bacillati</taxon>
        <taxon>Bacillota</taxon>
        <taxon>Bacilli</taxon>
        <taxon>Lactobacillales</taxon>
        <taxon>Lactobacillaceae</taxon>
        <taxon>Levilactobacillus</taxon>
    </lineage>
</organism>
<feature type="chain" id="PRO_5021368748" description="Extracellular protein" evidence="1">
    <location>
        <begin position="28"/>
        <end position="134"/>
    </location>
</feature>
<sequence length="134" mass="15354">MKKLGQVMVIALTTIMVGGVAATTADAATWHNGTPKALRGNWQRAYKDQGTKIVMHFQVKAKTIHLTRKHATTSTWSQLKYQKVGKQTYKLKGTFKSKDLTDKDARLQIVLKNHKLEFKNAWSSKYDYLGWYHK</sequence>
<accession>A0A4Z0J708</accession>
<dbReference type="OrthoDB" id="2330102at2"/>
<dbReference type="RefSeq" id="WP_135368292.1">
    <property type="nucleotide sequence ID" value="NZ_RKLX01000013.1"/>
</dbReference>
<dbReference type="AlphaFoldDB" id="A0A4Z0J708"/>
<dbReference type="EMBL" id="RKLX01000013">
    <property type="protein sequence ID" value="TGD18371.1"/>
    <property type="molecule type" value="Genomic_DNA"/>
</dbReference>
<keyword evidence="1" id="KW-0732">Signal</keyword>
<comment type="caution">
    <text evidence="2">The sequence shown here is derived from an EMBL/GenBank/DDBJ whole genome shotgun (WGS) entry which is preliminary data.</text>
</comment>
<gene>
    <name evidence="2" type="ORF">EGT51_08645</name>
</gene>
<protein>
    <recommendedName>
        <fullName evidence="4">Extracellular protein</fullName>
    </recommendedName>
</protein>
<evidence type="ECO:0000313" key="2">
    <source>
        <dbReference type="EMBL" id="TGD18371.1"/>
    </source>
</evidence>
<evidence type="ECO:0008006" key="4">
    <source>
        <dbReference type="Google" id="ProtNLM"/>
    </source>
</evidence>
<dbReference type="Proteomes" id="UP000297348">
    <property type="component" value="Unassembled WGS sequence"/>
</dbReference>
<proteinExistence type="predicted"/>
<evidence type="ECO:0000256" key="1">
    <source>
        <dbReference type="SAM" id="SignalP"/>
    </source>
</evidence>